<organism evidence="2 3">
    <name type="scientific">Solicola gregarius</name>
    <dbReference type="NCBI Taxonomy" id="2908642"/>
    <lineage>
        <taxon>Bacteria</taxon>
        <taxon>Bacillati</taxon>
        <taxon>Actinomycetota</taxon>
        <taxon>Actinomycetes</taxon>
        <taxon>Propionibacteriales</taxon>
        <taxon>Nocardioidaceae</taxon>
        <taxon>Solicola</taxon>
    </lineage>
</organism>
<evidence type="ECO:0000313" key="3">
    <source>
        <dbReference type="Proteomes" id="UP001164390"/>
    </source>
</evidence>
<feature type="compositionally biased region" description="Acidic residues" evidence="1">
    <location>
        <begin position="23"/>
        <end position="32"/>
    </location>
</feature>
<sequence length="383" mass="39851">MPRARSTIAIAALCLVAACSSGGDDEAADDETPTGSGASPSTGTSTDDGPESGGSGTGTDEAPDAAEAETAGLDWSVRKLRADGAAAATRGWTGVADTLGKRVTITGPGKTLRFRAGKGRVQALEMQWPWAVVYAGPSLTARGAKSGKLAVYDLRTGERRMVGQVGSAPPPAAAGSISMYDGALAYPTGPNDHYCLARLDLGSLDGEQLTCAKPLKEGFTQLRLTPDALGYTSFDNRSKPCMTLKAVKNGTAQVVGAAKRCVGWEIVPGGESQLWLQIRNRHRVEIGTAYARGPDGEVAKLGAAMSGSSTWCGGATYYLRPASKDGTADDLMRWSPESGLERVWKPRGRKVSFVFAPHCGGSTITLPGLDRNQNAILMSAPAT</sequence>
<dbReference type="KEGG" id="sgrg:L0C25_16210"/>
<gene>
    <name evidence="2" type="ORF">L0C25_16210</name>
</gene>
<evidence type="ECO:0000313" key="2">
    <source>
        <dbReference type="EMBL" id="UYM04078.1"/>
    </source>
</evidence>
<evidence type="ECO:0000256" key="1">
    <source>
        <dbReference type="SAM" id="MobiDB-lite"/>
    </source>
</evidence>
<dbReference type="EMBL" id="CP094970">
    <property type="protein sequence ID" value="UYM04078.1"/>
    <property type="molecule type" value="Genomic_DNA"/>
</dbReference>
<dbReference type="RefSeq" id="WP_271632732.1">
    <property type="nucleotide sequence ID" value="NZ_CP094970.1"/>
</dbReference>
<protein>
    <submittedName>
        <fullName evidence="2">Uncharacterized protein</fullName>
    </submittedName>
</protein>
<dbReference type="PROSITE" id="PS51257">
    <property type="entry name" value="PROKAR_LIPOPROTEIN"/>
    <property type="match status" value="1"/>
</dbReference>
<dbReference type="Proteomes" id="UP001164390">
    <property type="component" value="Chromosome"/>
</dbReference>
<reference evidence="2" key="1">
    <citation type="submission" date="2022-01" db="EMBL/GenBank/DDBJ databases">
        <title>Nocardioidaceae gen. sp. A5X3R13.</title>
        <authorList>
            <person name="Lopez Marin M.A."/>
            <person name="Uhlik O."/>
        </authorList>
    </citation>
    <scope>NUCLEOTIDE SEQUENCE</scope>
    <source>
        <strain evidence="2">A5X3R13</strain>
    </source>
</reference>
<accession>A0AA46YKL3</accession>
<name>A0AA46YKL3_9ACTN</name>
<keyword evidence="3" id="KW-1185">Reference proteome</keyword>
<proteinExistence type="predicted"/>
<feature type="compositionally biased region" description="Low complexity" evidence="1">
    <location>
        <begin position="33"/>
        <end position="47"/>
    </location>
</feature>
<dbReference type="AlphaFoldDB" id="A0AA46YKL3"/>
<feature type="region of interest" description="Disordered" evidence="1">
    <location>
        <begin position="21"/>
        <end position="73"/>
    </location>
</feature>